<dbReference type="GO" id="GO:0003700">
    <property type="term" value="F:DNA-binding transcription factor activity"/>
    <property type="evidence" value="ECO:0007669"/>
    <property type="project" value="InterPro"/>
</dbReference>
<comment type="caution">
    <text evidence="7">The sequence shown here is derived from an EMBL/GenBank/DDBJ whole genome shotgun (WGS) entry which is preliminary data.</text>
</comment>
<keyword evidence="3" id="KW-0805">Transcription regulation</keyword>
<reference evidence="7 8" key="1">
    <citation type="submission" date="2018-11" db="EMBL/GenBank/DDBJ databases">
        <title>The draft genome sequence of Amphritea opalescens ANRC-JH13T.</title>
        <authorList>
            <person name="Fang Z."/>
            <person name="Zhang Y."/>
            <person name="Han X."/>
        </authorList>
    </citation>
    <scope>NUCLEOTIDE SEQUENCE [LARGE SCALE GENOMIC DNA]</scope>
    <source>
        <strain evidence="7 8">ANRC-JH13</strain>
    </source>
</reference>
<gene>
    <name evidence="7" type="ORF">EH243_01055</name>
</gene>
<organism evidence="7 8">
    <name type="scientific">Amphritea opalescens</name>
    <dbReference type="NCBI Taxonomy" id="2490544"/>
    <lineage>
        <taxon>Bacteria</taxon>
        <taxon>Pseudomonadati</taxon>
        <taxon>Pseudomonadota</taxon>
        <taxon>Gammaproteobacteria</taxon>
        <taxon>Oceanospirillales</taxon>
        <taxon>Oceanospirillaceae</taxon>
        <taxon>Amphritea</taxon>
    </lineage>
</organism>
<dbReference type="InterPro" id="IPR051446">
    <property type="entry name" value="HTH_trans_reg/aminotransferase"/>
</dbReference>
<dbReference type="OrthoDB" id="9804020at2"/>
<dbReference type="Pfam" id="PF00155">
    <property type="entry name" value="Aminotran_1_2"/>
    <property type="match status" value="1"/>
</dbReference>
<name>A0A430KVS5_9GAMM</name>
<evidence type="ECO:0000256" key="4">
    <source>
        <dbReference type="ARBA" id="ARBA00023125"/>
    </source>
</evidence>
<dbReference type="SUPFAM" id="SSF46785">
    <property type="entry name" value="Winged helix' DNA-binding domain"/>
    <property type="match status" value="1"/>
</dbReference>
<evidence type="ECO:0000256" key="5">
    <source>
        <dbReference type="ARBA" id="ARBA00023163"/>
    </source>
</evidence>
<protein>
    <submittedName>
        <fullName evidence="7">PLP-dependent aminotransferase family protein</fullName>
    </submittedName>
</protein>
<dbReference type="Gene3D" id="3.90.1150.10">
    <property type="entry name" value="Aspartate Aminotransferase, domain 1"/>
    <property type="match status" value="1"/>
</dbReference>
<evidence type="ECO:0000256" key="3">
    <source>
        <dbReference type="ARBA" id="ARBA00023015"/>
    </source>
</evidence>
<feature type="domain" description="HTH gntR-type" evidence="6">
    <location>
        <begin position="1"/>
        <end position="69"/>
    </location>
</feature>
<dbReference type="CDD" id="cd07377">
    <property type="entry name" value="WHTH_GntR"/>
    <property type="match status" value="1"/>
</dbReference>
<dbReference type="InterPro" id="IPR036390">
    <property type="entry name" value="WH_DNA-bd_sf"/>
</dbReference>
<dbReference type="CDD" id="cd00609">
    <property type="entry name" value="AAT_like"/>
    <property type="match status" value="1"/>
</dbReference>
<dbReference type="RefSeq" id="WP_126156777.1">
    <property type="nucleotide sequence ID" value="NZ_RQXW01000001.1"/>
</dbReference>
<dbReference type="PROSITE" id="PS50949">
    <property type="entry name" value="HTH_GNTR"/>
    <property type="match status" value="1"/>
</dbReference>
<dbReference type="GO" id="GO:0008483">
    <property type="term" value="F:transaminase activity"/>
    <property type="evidence" value="ECO:0007669"/>
    <property type="project" value="UniProtKB-KW"/>
</dbReference>
<dbReference type="AlphaFoldDB" id="A0A430KVS5"/>
<dbReference type="EMBL" id="RQXW01000001">
    <property type="protein sequence ID" value="RTE67566.1"/>
    <property type="molecule type" value="Genomic_DNA"/>
</dbReference>
<dbReference type="Gene3D" id="1.10.10.10">
    <property type="entry name" value="Winged helix-like DNA-binding domain superfamily/Winged helix DNA-binding domain"/>
    <property type="match status" value="1"/>
</dbReference>
<comment type="similarity">
    <text evidence="1">In the C-terminal section; belongs to the class-I pyridoxal-phosphate-dependent aminotransferase family.</text>
</comment>
<dbReference type="InterPro" id="IPR015424">
    <property type="entry name" value="PyrdxlP-dep_Trfase"/>
</dbReference>
<evidence type="ECO:0000256" key="1">
    <source>
        <dbReference type="ARBA" id="ARBA00005384"/>
    </source>
</evidence>
<dbReference type="GO" id="GO:0030170">
    <property type="term" value="F:pyridoxal phosphate binding"/>
    <property type="evidence" value="ECO:0007669"/>
    <property type="project" value="InterPro"/>
</dbReference>
<dbReference type="InterPro" id="IPR015421">
    <property type="entry name" value="PyrdxlP-dep_Trfase_major"/>
</dbReference>
<dbReference type="InterPro" id="IPR015422">
    <property type="entry name" value="PyrdxlP-dep_Trfase_small"/>
</dbReference>
<evidence type="ECO:0000313" key="8">
    <source>
        <dbReference type="Proteomes" id="UP000283087"/>
    </source>
</evidence>
<evidence type="ECO:0000256" key="2">
    <source>
        <dbReference type="ARBA" id="ARBA00022898"/>
    </source>
</evidence>
<dbReference type="PANTHER" id="PTHR46577:SF2">
    <property type="entry name" value="TRANSCRIPTIONAL REGULATORY PROTEIN"/>
    <property type="match status" value="1"/>
</dbReference>
<evidence type="ECO:0000259" key="6">
    <source>
        <dbReference type="PROSITE" id="PS50949"/>
    </source>
</evidence>
<sequence>MKLYEQVASTVKDRIDLGYYHEGDKLPSVRGLSQEHGVSISTVQEAYGLLMDDGVIESRPKSGYYVLKHQEIPELPATSSPVPEPLVVAQWQKLKHIIEEYHNQVSTKLSLALPDTETATLKPLIRLITELSRTETSRILNYESAVGSAELCHQIARLAVDSGCRLHPDEIIITIGCQEALSCSLRAVTEPGDIVVVDSPSFFGSVQAIKINGVKALEIPTHPETGISLEALEMAFEQWPIRAVLLTPTNNNPLGYSMPDKHKIRLLALLKRYDIPLIEDDIYGDLNYTLPRPRTIKSFDTEGRVILCSSFSKSVAPGLRIGWVAPGRYREHIMMVKYLSSLSTPPLTQMALAEFIAQGYYEKHLRKMRINYQRDRDAVIGWLKRDMPEGTRISYPQGGYLLWVELPNEIDTNELDRRARLESISIAPGTLFSASGKYKNFMRISCVNSANPAIEKAITTLGRLCKEMQAQIPLAEPV</sequence>
<dbReference type="Proteomes" id="UP000283087">
    <property type="component" value="Unassembled WGS sequence"/>
</dbReference>
<keyword evidence="5" id="KW-0804">Transcription</keyword>
<keyword evidence="8" id="KW-1185">Reference proteome</keyword>
<dbReference type="PANTHER" id="PTHR46577">
    <property type="entry name" value="HTH-TYPE TRANSCRIPTIONAL REGULATORY PROTEIN GABR"/>
    <property type="match status" value="1"/>
</dbReference>
<dbReference type="InterPro" id="IPR000524">
    <property type="entry name" value="Tscrpt_reg_HTH_GntR"/>
</dbReference>
<proteinExistence type="inferred from homology"/>
<dbReference type="Gene3D" id="3.40.640.10">
    <property type="entry name" value="Type I PLP-dependent aspartate aminotransferase-like (Major domain)"/>
    <property type="match status" value="1"/>
</dbReference>
<keyword evidence="7" id="KW-0808">Transferase</keyword>
<dbReference type="SMART" id="SM00345">
    <property type="entry name" value="HTH_GNTR"/>
    <property type="match status" value="1"/>
</dbReference>
<evidence type="ECO:0000313" key="7">
    <source>
        <dbReference type="EMBL" id="RTE67566.1"/>
    </source>
</evidence>
<keyword evidence="4" id="KW-0238">DNA-binding</keyword>
<keyword evidence="2" id="KW-0663">Pyridoxal phosphate</keyword>
<keyword evidence="7" id="KW-0032">Aminotransferase</keyword>
<dbReference type="InterPro" id="IPR004839">
    <property type="entry name" value="Aminotransferase_I/II_large"/>
</dbReference>
<dbReference type="SUPFAM" id="SSF53383">
    <property type="entry name" value="PLP-dependent transferases"/>
    <property type="match status" value="1"/>
</dbReference>
<dbReference type="Pfam" id="PF00392">
    <property type="entry name" value="GntR"/>
    <property type="match status" value="1"/>
</dbReference>
<accession>A0A430KVS5</accession>
<dbReference type="InterPro" id="IPR036388">
    <property type="entry name" value="WH-like_DNA-bd_sf"/>
</dbReference>
<dbReference type="GO" id="GO:0003677">
    <property type="term" value="F:DNA binding"/>
    <property type="evidence" value="ECO:0007669"/>
    <property type="project" value="UniProtKB-KW"/>
</dbReference>